<dbReference type="EMBL" id="AKHW03000474">
    <property type="protein sequence ID" value="KYO47274.1"/>
    <property type="molecule type" value="Genomic_DNA"/>
</dbReference>
<keyword evidence="2" id="KW-1185">Reference proteome</keyword>
<organism evidence="1 2">
    <name type="scientific">Alligator mississippiensis</name>
    <name type="common">American alligator</name>
    <dbReference type="NCBI Taxonomy" id="8496"/>
    <lineage>
        <taxon>Eukaryota</taxon>
        <taxon>Metazoa</taxon>
        <taxon>Chordata</taxon>
        <taxon>Craniata</taxon>
        <taxon>Vertebrata</taxon>
        <taxon>Euteleostomi</taxon>
        <taxon>Archelosauria</taxon>
        <taxon>Archosauria</taxon>
        <taxon>Crocodylia</taxon>
        <taxon>Alligatoridae</taxon>
        <taxon>Alligatorinae</taxon>
        <taxon>Alligator</taxon>
    </lineage>
</organism>
<proteinExistence type="predicted"/>
<protein>
    <submittedName>
        <fullName evidence="1">Uncharacterized protein</fullName>
    </submittedName>
</protein>
<dbReference type="AlphaFoldDB" id="A0A151PEA1"/>
<gene>
    <name evidence="1" type="ORF">Y1Q_0019981</name>
</gene>
<reference evidence="1 2" key="1">
    <citation type="journal article" date="2012" name="Genome Biol.">
        <title>Sequencing three crocodilian genomes to illuminate the evolution of archosaurs and amniotes.</title>
        <authorList>
            <person name="St John J.A."/>
            <person name="Braun E.L."/>
            <person name="Isberg S.R."/>
            <person name="Miles L.G."/>
            <person name="Chong A.Y."/>
            <person name="Gongora J."/>
            <person name="Dalzell P."/>
            <person name="Moran C."/>
            <person name="Bed'hom B."/>
            <person name="Abzhanov A."/>
            <person name="Burgess S.C."/>
            <person name="Cooksey A.M."/>
            <person name="Castoe T.A."/>
            <person name="Crawford N.G."/>
            <person name="Densmore L.D."/>
            <person name="Drew J.C."/>
            <person name="Edwards S.V."/>
            <person name="Faircloth B.C."/>
            <person name="Fujita M.K."/>
            <person name="Greenwold M.J."/>
            <person name="Hoffmann F.G."/>
            <person name="Howard J.M."/>
            <person name="Iguchi T."/>
            <person name="Janes D.E."/>
            <person name="Khan S.Y."/>
            <person name="Kohno S."/>
            <person name="de Koning A.J."/>
            <person name="Lance S.L."/>
            <person name="McCarthy F.M."/>
            <person name="McCormack J.E."/>
            <person name="Merchant M.E."/>
            <person name="Peterson D.G."/>
            <person name="Pollock D.D."/>
            <person name="Pourmand N."/>
            <person name="Raney B.J."/>
            <person name="Roessler K.A."/>
            <person name="Sanford J.R."/>
            <person name="Sawyer R.H."/>
            <person name="Schmidt C.J."/>
            <person name="Triplett E.W."/>
            <person name="Tuberville T.D."/>
            <person name="Venegas-Anaya M."/>
            <person name="Howard J.T."/>
            <person name="Jarvis E.D."/>
            <person name="Guillette L.J.Jr."/>
            <person name="Glenn T.C."/>
            <person name="Green R.E."/>
            <person name="Ray D.A."/>
        </authorList>
    </citation>
    <scope>NUCLEOTIDE SEQUENCE [LARGE SCALE GENOMIC DNA]</scope>
    <source>
        <strain evidence="1">KSC_2009_1</strain>
    </source>
</reference>
<sequence length="117" mass="13021">MLALGRVASFGRRALCNADLDSSFFAKKLSYGQSDKQSTMRNRSPLIPTCEHEQIKRIAWQTSIQIPTQSPGTAERDGMQSVYLACVTDYSTVCNISRLKWSYVTIMLHASISLTGL</sequence>
<comment type="caution">
    <text evidence="1">The sequence shown here is derived from an EMBL/GenBank/DDBJ whole genome shotgun (WGS) entry which is preliminary data.</text>
</comment>
<dbReference type="Proteomes" id="UP000050525">
    <property type="component" value="Unassembled WGS sequence"/>
</dbReference>
<evidence type="ECO:0000313" key="2">
    <source>
        <dbReference type="Proteomes" id="UP000050525"/>
    </source>
</evidence>
<name>A0A151PEA1_ALLMI</name>
<evidence type="ECO:0000313" key="1">
    <source>
        <dbReference type="EMBL" id="KYO47274.1"/>
    </source>
</evidence>
<accession>A0A151PEA1</accession>